<evidence type="ECO:0000256" key="1">
    <source>
        <dbReference type="ARBA" id="ARBA00022448"/>
    </source>
</evidence>
<evidence type="ECO:0000256" key="2">
    <source>
        <dbReference type="ARBA" id="ARBA00023121"/>
    </source>
</evidence>
<comment type="caution">
    <text evidence="4">The sequence shown here is derived from an EMBL/GenBank/DDBJ whole genome shotgun (WGS) entry which is preliminary data.</text>
</comment>
<evidence type="ECO:0000313" key="4">
    <source>
        <dbReference type="EMBL" id="KAK2986774.1"/>
    </source>
</evidence>
<proteinExistence type="predicted"/>
<sequence length="127" mass="14008">MSVFWKKQENSIVVQEWDSNPCPFRPSYLKLKMKKVSCVLALGMMAMLLLCQVSVTKAVTCTVAELASCTPAFTSPTLPPSKECCSKLMEQQPCFCGYLRDPALKPFIGSPNARRIVNACSVPIPKC</sequence>
<dbReference type="AlphaFoldDB" id="A0AA88UJ02"/>
<dbReference type="Pfam" id="PF00234">
    <property type="entry name" value="Tryp_alpha_amyl"/>
    <property type="match status" value="1"/>
</dbReference>
<organism evidence="4 5">
    <name type="scientific">Escallonia rubra</name>
    <dbReference type="NCBI Taxonomy" id="112253"/>
    <lineage>
        <taxon>Eukaryota</taxon>
        <taxon>Viridiplantae</taxon>
        <taxon>Streptophyta</taxon>
        <taxon>Embryophyta</taxon>
        <taxon>Tracheophyta</taxon>
        <taxon>Spermatophyta</taxon>
        <taxon>Magnoliopsida</taxon>
        <taxon>eudicotyledons</taxon>
        <taxon>Gunneridae</taxon>
        <taxon>Pentapetalae</taxon>
        <taxon>asterids</taxon>
        <taxon>campanulids</taxon>
        <taxon>Escalloniales</taxon>
        <taxon>Escalloniaceae</taxon>
        <taxon>Escallonia</taxon>
    </lineage>
</organism>
<dbReference type="EMBL" id="JAVXUO010001034">
    <property type="protein sequence ID" value="KAK2986774.1"/>
    <property type="molecule type" value="Genomic_DNA"/>
</dbReference>
<gene>
    <name evidence="4" type="ORF">RJ640_010999</name>
</gene>
<reference evidence="4" key="1">
    <citation type="submission" date="2022-12" db="EMBL/GenBank/DDBJ databases">
        <title>Draft genome assemblies for two species of Escallonia (Escalloniales).</title>
        <authorList>
            <person name="Chanderbali A."/>
            <person name="Dervinis C."/>
            <person name="Anghel I."/>
            <person name="Soltis D."/>
            <person name="Soltis P."/>
            <person name="Zapata F."/>
        </authorList>
    </citation>
    <scope>NUCLEOTIDE SEQUENCE</scope>
    <source>
        <strain evidence="4">UCBG92.1500</strain>
        <tissue evidence="4">Leaf</tissue>
    </source>
</reference>
<dbReference type="InterPro" id="IPR033872">
    <property type="entry name" value="nsLTP2"/>
</dbReference>
<evidence type="ECO:0000313" key="5">
    <source>
        <dbReference type="Proteomes" id="UP001187471"/>
    </source>
</evidence>
<dbReference type="InterPro" id="IPR036312">
    <property type="entry name" value="Bifun_inhib/LTP/seed_sf"/>
</dbReference>
<dbReference type="Gene3D" id="1.10.110.10">
    <property type="entry name" value="Plant lipid-transfer and hydrophobic proteins"/>
    <property type="match status" value="1"/>
</dbReference>
<feature type="domain" description="Bifunctional inhibitor/plant lipid transfer protein/seed storage helical" evidence="3">
    <location>
        <begin position="57"/>
        <end position="127"/>
    </location>
</feature>
<dbReference type="InterPro" id="IPR016140">
    <property type="entry name" value="Bifunc_inhib/LTP/seed_store"/>
</dbReference>
<dbReference type="PANTHER" id="PTHR33214:SF44">
    <property type="entry name" value="NON-SPECIFIC LIPID TRANSFER PROTEIN GPI-ANCHORED 33"/>
    <property type="match status" value="1"/>
</dbReference>
<evidence type="ECO:0000259" key="3">
    <source>
        <dbReference type="Pfam" id="PF00234"/>
    </source>
</evidence>
<name>A0AA88UJ02_9ASTE</name>
<accession>A0AA88UJ02</accession>
<dbReference type="Proteomes" id="UP001187471">
    <property type="component" value="Unassembled WGS sequence"/>
</dbReference>
<dbReference type="GO" id="GO:0006869">
    <property type="term" value="P:lipid transport"/>
    <property type="evidence" value="ECO:0007669"/>
    <property type="project" value="InterPro"/>
</dbReference>
<dbReference type="GO" id="GO:0008289">
    <property type="term" value="F:lipid binding"/>
    <property type="evidence" value="ECO:0007669"/>
    <property type="project" value="UniProtKB-KW"/>
</dbReference>
<protein>
    <recommendedName>
        <fullName evidence="3">Bifunctional inhibitor/plant lipid transfer protein/seed storage helical domain-containing protein</fullName>
    </recommendedName>
</protein>
<keyword evidence="2" id="KW-0446">Lipid-binding</keyword>
<dbReference type="SUPFAM" id="SSF47699">
    <property type="entry name" value="Bifunctional inhibitor/lipid-transfer protein/seed storage 2S albumin"/>
    <property type="match status" value="1"/>
</dbReference>
<dbReference type="CDD" id="cd01959">
    <property type="entry name" value="nsLTP2"/>
    <property type="match status" value="1"/>
</dbReference>
<dbReference type="PANTHER" id="PTHR33214">
    <property type="entry name" value="BIFUNCTIONAL INHIBITOR/LIPID-TRANSFER PROTEIN/SEED STORAGE 2S ALBUMIN SUPERFAMILY PROTEIN"/>
    <property type="match status" value="1"/>
</dbReference>
<keyword evidence="5" id="KW-1185">Reference proteome</keyword>
<keyword evidence="1" id="KW-0813">Transport</keyword>